<feature type="compositionally biased region" description="Polar residues" evidence="1">
    <location>
        <begin position="38"/>
        <end position="49"/>
    </location>
</feature>
<organism evidence="2 3">
    <name type="scientific">Boletus edulis BED1</name>
    <dbReference type="NCBI Taxonomy" id="1328754"/>
    <lineage>
        <taxon>Eukaryota</taxon>
        <taxon>Fungi</taxon>
        <taxon>Dikarya</taxon>
        <taxon>Basidiomycota</taxon>
        <taxon>Agaricomycotina</taxon>
        <taxon>Agaricomycetes</taxon>
        <taxon>Agaricomycetidae</taxon>
        <taxon>Boletales</taxon>
        <taxon>Boletineae</taxon>
        <taxon>Boletaceae</taxon>
        <taxon>Boletoideae</taxon>
        <taxon>Boletus</taxon>
    </lineage>
</organism>
<keyword evidence="3" id="KW-1185">Reference proteome</keyword>
<evidence type="ECO:0000313" key="3">
    <source>
        <dbReference type="Proteomes" id="UP001194468"/>
    </source>
</evidence>
<comment type="caution">
    <text evidence="2">The sequence shown here is derived from an EMBL/GenBank/DDBJ whole genome shotgun (WGS) entry which is preliminary data.</text>
</comment>
<sequence length="445" mass="50165">MDCSASEPSPLSDEPQTPLRSPSRLDFCMEDPDEGDDSPTQRMDWSCTSSRREYPPLLIMEGSKDDPPQATDPDAHNTPDLFFAPPEQIDQIVIEPQAPVPVRPPSVQMHVDTQESVPPSRVAGQRLNYPHHGFSRSALLQQKTFWNSRHEEWAEWQSRMQQGNIQKQESKTNDAYTGLTTSQPRVVMWPPPCMRTPPSGLERDLADHPPRKHEQDIHASIYPRVGDISALRDPYSVNIDRSFFRLPLWTLHKTLYSFDMQQRSASLASSPPAPNAAYVQASTSSSTLSSYSSSTSGDDEESDSTLVADDSPFAMSQCLLGPLKSAPSPHCPPSWNRICGWELSWYARWGLLLGIFQRDHTKFNAFDAPVKAAPLESWETPSSPPKRIFRFTVGEDEDHNEDDEEEEEDYGMLVANSSFSVDFDEECERALAFYSRESKYSEAAM</sequence>
<feature type="compositionally biased region" description="Acidic residues" evidence="1">
    <location>
        <begin position="28"/>
        <end position="37"/>
    </location>
</feature>
<reference evidence="2" key="1">
    <citation type="submission" date="2019-10" db="EMBL/GenBank/DDBJ databases">
        <authorList>
            <consortium name="DOE Joint Genome Institute"/>
            <person name="Kuo A."/>
            <person name="Miyauchi S."/>
            <person name="Kiss E."/>
            <person name="Drula E."/>
            <person name="Kohler A."/>
            <person name="Sanchez-Garcia M."/>
            <person name="Andreopoulos B."/>
            <person name="Barry K.W."/>
            <person name="Bonito G."/>
            <person name="Buee M."/>
            <person name="Carver A."/>
            <person name="Chen C."/>
            <person name="Cichocki N."/>
            <person name="Clum A."/>
            <person name="Culley D."/>
            <person name="Crous P.W."/>
            <person name="Fauchery L."/>
            <person name="Girlanda M."/>
            <person name="Hayes R."/>
            <person name="Keri Z."/>
            <person name="LaButti K."/>
            <person name="Lipzen A."/>
            <person name="Lombard V."/>
            <person name="Magnuson J."/>
            <person name="Maillard F."/>
            <person name="Morin E."/>
            <person name="Murat C."/>
            <person name="Nolan M."/>
            <person name="Ohm R."/>
            <person name="Pangilinan J."/>
            <person name="Pereira M."/>
            <person name="Perotto S."/>
            <person name="Peter M."/>
            <person name="Riley R."/>
            <person name="Sitrit Y."/>
            <person name="Stielow B."/>
            <person name="Szollosi G."/>
            <person name="Zifcakova L."/>
            <person name="Stursova M."/>
            <person name="Spatafora J.W."/>
            <person name="Tedersoo L."/>
            <person name="Vaario L.-M."/>
            <person name="Yamada A."/>
            <person name="Yan M."/>
            <person name="Wang P."/>
            <person name="Xu J."/>
            <person name="Bruns T."/>
            <person name="Baldrian P."/>
            <person name="Vilgalys R."/>
            <person name="Henrissat B."/>
            <person name="Grigoriev I.V."/>
            <person name="Hibbett D."/>
            <person name="Nagy L.G."/>
            <person name="Martin F.M."/>
        </authorList>
    </citation>
    <scope>NUCLEOTIDE SEQUENCE</scope>
    <source>
        <strain evidence="2">BED1</strain>
    </source>
</reference>
<dbReference type="Proteomes" id="UP001194468">
    <property type="component" value="Unassembled WGS sequence"/>
</dbReference>
<dbReference type="EMBL" id="WHUW01000017">
    <property type="protein sequence ID" value="KAF8438200.1"/>
    <property type="molecule type" value="Genomic_DNA"/>
</dbReference>
<proteinExistence type="predicted"/>
<feature type="compositionally biased region" description="Basic and acidic residues" evidence="1">
    <location>
        <begin position="62"/>
        <end position="77"/>
    </location>
</feature>
<feature type="region of interest" description="Disordered" evidence="1">
    <location>
        <begin position="1"/>
        <end position="79"/>
    </location>
</feature>
<evidence type="ECO:0000313" key="2">
    <source>
        <dbReference type="EMBL" id="KAF8438200.1"/>
    </source>
</evidence>
<reference evidence="2" key="2">
    <citation type="journal article" date="2020" name="Nat. Commun.">
        <title>Large-scale genome sequencing of mycorrhizal fungi provides insights into the early evolution of symbiotic traits.</title>
        <authorList>
            <person name="Miyauchi S."/>
            <person name="Kiss E."/>
            <person name="Kuo A."/>
            <person name="Drula E."/>
            <person name="Kohler A."/>
            <person name="Sanchez-Garcia M."/>
            <person name="Morin E."/>
            <person name="Andreopoulos B."/>
            <person name="Barry K.W."/>
            <person name="Bonito G."/>
            <person name="Buee M."/>
            <person name="Carver A."/>
            <person name="Chen C."/>
            <person name="Cichocki N."/>
            <person name="Clum A."/>
            <person name="Culley D."/>
            <person name="Crous P.W."/>
            <person name="Fauchery L."/>
            <person name="Girlanda M."/>
            <person name="Hayes R.D."/>
            <person name="Keri Z."/>
            <person name="LaButti K."/>
            <person name="Lipzen A."/>
            <person name="Lombard V."/>
            <person name="Magnuson J."/>
            <person name="Maillard F."/>
            <person name="Murat C."/>
            <person name="Nolan M."/>
            <person name="Ohm R.A."/>
            <person name="Pangilinan J."/>
            <person name="Pereira M.F."/>
            <person name="Perotto S."/>
            <person name="Peter M."/>
            <person name="Pfister S."/>
            <person name="Riley R."/>
            <person name="Sitrit Y."/>
            <person name="Stielow J.B."/>
            <person name="Szollosi G."/>
            <person name="Zifcakova L."/>
            <person name="Stursova M."/>
            <person name="Spatafora J.W."/>
            <person name="Tedersoo L."/>
            <person name="Vaario L.M."/>
            <person name="Yamada A."/>
            <person name="Yan M."/>
            <person name="Wang P."/>
            <person name="Xu J."/>
            <person name="Bruns T."/>
            <person name="Baldrian P."/>
            <person name="Vilgalys R."/>
            <person name="Dunand C."/>
            <person name="Henrissat B."/>
            <person name="Grigoriev I.V."/>
            <person name="Hibbett D."/>
            <person name="Nagy L.G."/>
            <person name="Martin F.M."/>
        </authorList>
    </citation>
    <scope>NUCLEOTIDE SEQUENCE</scope>
    <source>
        <strain evidence="2">BED1</strain>
    </source>
</reference>
<name>A0AAD4BSH2_BOLED</name>
<feature type="compositionally biased region" description="Polar residues" evidence="1">
    <location>
        <begin position="1"/>
        <end position="20"/>
    </location>
</feature>
<protein>
    <submittedName>
        <fullName evidence="2">Uncharacterized protein</fullName>
    </submittedName>
</protein>
<evidence type="ECO:0000256" key="1">
    <source>
        <dbReference type="SAM" id="MobiDB-lite"/>
    </source>
</evidence>
<accession>A0AAD4BSH2</accession>
<gene>
    <name evidence="2" type="ORF">L210DRAFT_68456</name>
</gene>
<dbReference type="AlphaFoldDB" id="A0AAD4BSH2"/>